<dbReference type="Proteomes" id="UP001198983">
    <property type="component" value="Chromosome"/>
</dbReference>
<organism evidence="2 3">
    <name type="scientific">Terrisporobacter hibernicus</name>
    <dbReference type="NCBI Taxonomy" id="2813371"/>
    <lineage>
        <taxon>Bacteria</taxon>
        <taxon>Bacillati</taxon>
        <taxon>Bacillota</taxon>
        <taxon>Clostridia</taxon>
        <taxon>Peptostreptococcales</taxon>
        <taxon>Peptostreptococcaceae</taxon>
        <taxon>Terrisporobacter</taxon>
    </lineage>
</organism>
<reference evidence="2 3" key="1">
    <citation type="journal article" date="2023" name="Int. J. Syst. Evol. Microbiol.">
        <title>Terrisporobacter hibernicus sp. nov., isolated from bovine faeces in Northern Ireland.</title>
        <authorList>
            <person name="Mitchell M."/>
            <person name="Nguyen S.V."/>
            <person name="Connor M."/>
            <person name="Fairley D.J."/>
            <person name="Donoghue O."/>
            <person name="Marshall H."/>
            <person name="Koolman L."/>
            <person name="McMullan G."/>
            <person name="Schaffer K.E."/>
            <person name="McGrath J.W."/>
            <person name="Fanning S."/>
        </authorList>
    </citation>
    <scope>NUCLEOTIDE SEQUENCE [LARGE SCALE GENOMIC DNA]</scope>
    <source>
        <strain evidence="2 3">MCA3</strain>
    </source>
</reference>
<dbReference type="Pfam" id="PF09681">
    <property type="entry name" value="Phage_rep_org_N"/>
    <property type="match status" value="1"/>
</dbReference>
<evidence type="ECO:0000313" key="2">
    <source>
        <dbReference type="EMBL" id="UEL47545.1"/>
    </source>
</evidence>
<proteinExistence type="predicted"/>
<dbReference type="RefSeq" id="WP_228415919.1">
    <property type="nucleotide sequence ID" value="NZ_CP081135.1"/>
</dbReference>
<feature type="domain" description="Phage replisome organiser N-terminal" evidence="1">
    <location>
        <begin position="8"/>
        <end position="103"/>
    </location>
</feature>
<dbReference type="InterPro" id="IPR010056">
    <property type="entry name" value="Phage_rep_org__N"/>
</dbReference>
<dbReference type="KEGG" id="tem:JW646_18285"/>
<dbReference type="NCBIfam" id="TIGR01714">
    <property type="entry name" value="phage_rep_org_N"/>
    <property type="match status" value="1"/>
</dbReference>
<evidence type="ECO:0000313" key="3">
    <source>
        <dbReference type="Proteomes" id="UP001198983"/>
    </source>
</evidence>
<dbReference type="EMBL" id="CP081135">
    <property type="protein sequence ID" value="UEL47545.1"/>
    <property type="molecule type" value="Genomic_DNA"/>
</dbReference>
<evidence type="ECO:0000259" key="1">
    <source>
        <dbReference type="Pfam" id="PF09681"/>
    </source>
</evidence>
<gene>
    <name evidence="2" type="ORF">JW646_18285</name>
</gene>
<dbReference type="AlphaFoldDB" id="A0AAX2ZFM4"/>
<keyword evidence="3" id="KW-1185">Reference proteome</keyword>
<accession>A0AAX2ZFM4</accession>
<sequence length="105" mass="12351">MNTNDKYYLKLEEDFFNKEAILILEKRSNGFLYTDILIKLYLKSIKDNGRLFYKNIRPYDTNELAAITRHKEEVVNEALNIFIKLDLIEVSDDGAIVMKAMTKLK</sequence>
<name>A0AAX2ZFM4_9FIRM</name>
<protein>
    <submittedName>
        <fullName evidence="2">Phage replisome organizer N-terminal domain-containing protein</fullName>
    </submittedName>
</protein>